<dbReference type="InterPro" id="IPR045344">
    <property type="entry name" value="C-JID"/>
</dbReference>
<feature type="region of interest" description="Disordered" evidence="4">
    <location>
        <begin position="87"/>
        <end position="114"/>
    </location>
</feature>
<name>A0A4S4CYR0_CAMSN</name>
<evidence type="ECO:0000259" key="6">
    <source>
        <dbReference type="PROSITE" id="PS51998"/>
    </source>
</evidence>
<reference evidence="7 8" key="1">
    <citation type="journal article" date="2018" name="Proc. Natl. Acad. Sci. U.S.A.">
        <title>Draft genome sequence of Camellia sinensis var. sinensis provides insights into the evolution of the tea genome and tea quality.</title>
        <authorList>
            <person name="Wei C."/>
            <person name="Yang H."/>
            <person name="Wang S."/>
            <person name="Zhao J."/>
            <person name="Liu C."/>
            <person name="Gao L."/>
            <person name="Xia E."/>
            <person name="Lu Y."/>
            <person name="Tai Y."/>
            <person name="She G."/>
            <person name="Sun J."/>
            <person name="Cao H."/>
            <person name="Tong W."/>
            <person name="Gao Q."/>
            <person name="Li Y."/>
            <person name="Deng W."/>
            <person name="Jiang X."/>
            <person name="Wang W."/>
            <person name="Chen Q."/>
            <person name="Zhang S."/>
            <person name="Li H."/>
            <person name="Wu J."/>
            <person name="Wang P."/>
            <person name="Li P."/>
            <person name="Shi C."/>
            <person name="Zheng F."/>
            <person name="Jian J."/>
            <person name="Huang B."/>
            <person name="Shan D."/>
            <person name="Shi M."/>
            <person name="Fang C."/>
            <person name="Yue Y."/>
            <person name="Li F."/>
            <person name="Li D."/>
            <person name="Wei S."/>
            <person name="Han B."/>
            <person name="Jiang C."/>
            <person name="Yin Y."/>
            <person name="Xia T."/>
            <person name="Zhang Z."/>
            <person name="Bennetzen J.L."/>
            <person name="Zhao S."/>
            <person name="Wan X."/>
        </authorList>
    </citation>
    <scope>NUCLEOTIDE SEQUENCE [LARGE SCALE GENOMIC DNA]</scope>
    <source>
        <strain evidence="8">cv. Shuchazao</strain>
        <tissue evidence="7">Leaf</tissue>
    </source>
</reference>
<gene>
    <name evidence="7" type="ORF">TEA_002931</name>
</gene>
<dbReference type="SUPFAM" id="SSF52047">
    <property type="entry name" value="RNI-like"/>
    <property type="match status" value="1"/>
</dbReference>
<dbReference type="Gene3D" id="1.10.10.60">
    <property type="entry name" value="Homeodomain-like"/>
    <property type="match status" value="1"/>
</dbReference>
<feature type="domain" description="DEK-C" evidence="6">
    <location>
        <begin position="1"/>
        <end position="56"/>
    </location>
</feature>
<dbReference type="Gene3D" id="3.80.10.10">
    <property type="entry name" value="Ribonuclease Inhibitor"/>
    <property type="match status" value="1"/>
</dbReference>
<dbReference type="Pfam" id="PF00270">
    <property type="entry name" value="DEAD"/>
    <property type="match status" value="1"/>
</dbReference>
<evidence type="ECO:0000259" key="5">
    <source>
        <dbReference type="PROSITE" id="PS51192"/>
    </source>
</evidence>
<dbReference type="InterPro" id="IPR027417">
    <property type="entry name" value="P-loop_NTPase"/>
</dbReference>
<feature type="domain" description="Helicase ATP-binding" evidence="5">
    <location>
        <begin position="439"/>
        <end position="604"/>
    </location>
</feature>
<dbReference type="SMART" id="SM00487">
    <property type="entry name" value="DEXDc"/>
    <property type="match status" value="1"/>
</dbReference>
<evidence type="ECO:0000313" key="7">
    <source>
        <dbReference type="EMBL" id="THF94583.1"/>
    </source>
</evidence>
<dbReference type="SMART" id="SM00369">
    <property type="entry name" value="LRR_TYP"/>
    <property type="match status" value="5"/>
</dbReference>
<dbReference type="PROSITE" id="PS51192">
    <property type="entry name" value="HELICASE_ATP_BIND_1"/>
    <property type="match status" value="1"/>
</dbReference>
<dbReference type="InterPro" id="IPR032675">
    <property type="entry name" value="LRR_dom_sf"/>
</dbReference>
<dbReference type="InterPro" id="IPR014001">
    <property type="entry name" value="Helicase_ATP-bd"/>
</dbReference>
<dbReference type="GO" id="GO:0003676">
    <property type="term" value="F:nucleic acid binding"/>
    <property type="evidence" value="ECO:0007669"/>
    <property type="project" value="InterPro"/>
</dbReference>
<sequence>MVSDSELVNRLWDVLQTSDLNTTTARSVRRTLESEFDIDLSDRKPFFRDQIDSFLETCVQRTHNNAVIVEEEDEEAIHEEASETLKLKDNKSVSEEEEESNGQRRKKRRNDGLRKDYNGQALAYSFVDSILMNPMENGIRRRRAPKRLQAKHLAIPLTGSEQGCCAQSGTAQESGYAHNLTKSFDSDIPSRLTNRPPSVHAIAHGRVPAAAPPKEGTARMRSITAHYLLEHRDSTRNRHEAAAAAGMATLLLHLQLRRCEELRMSGAIKSLRDRDRAATQLCARAQVFTLPKQCPTVEAKSRRKNQQILFYTDHPRLEQLYREAGIALKSDAEIYGCSGESRSDNCIHTPRHLPRALTAIQRLNVYPHGTGGSIQSMQVTSSTGGANLAPGRVEDLVVVVYYDEYVVLRDDNESVVTAGDTLYIAAKTFEELNLSADLLKGLYVEMKFRGRAHNGSGKTTCFVLGMLSRVDPKLTAPQALCICPTRELAIQNMEVLKKMGNYTGITSECAIPMDSSNYVPISKRAPVTAQVVIGTPGTINKWVTAKKLSTNYLKILVFDEADHMLAEQCYFDTTNEFIILIKTANIRVSAIRPKTVRFKPMVNHPPKLSSQGLLFWRFFLIFVLSNNLNSDGKSTVVFFGLRFWPSTASCPFKKVAKGLNSDGKSTVVYKPLAKWCKAFWSFTASCWPTVSGMSFGGVRPSRVSLLVADQRYQGTNKVEGIVMQYSYLRGLDPKDIRFLKQLNLGYMKCLSKLCLDGTSVSELPPSVGHLTNLGLISLSNCENLRSIPDSICQLKDLRTLILSGCSKLDKLPPDLGVLNCLYELRADWTAIRQLPSSIGRLKKLEILMLKGCKGISSNSMASELAAALSGLKSLRKLNLGYCNLNSMASELATALSGLESLQELNLSYCNLKSIPTAICNIYSLEFLLLSGNNMESLPASMNQLSSLLGLFLIDCKKLQELPEILPNRTHSLSVDDCPSLRTIWIPSETFSNVSVSFNNCFKLAENKQNDILTEKFLPNIFQRNFRAPCDIVLPGREIPKWFSHQSRGSSTSFQLPPHWFNDRFLGFAYAVVGFKEAKSDYCRIEMNFKCHVTQRIIEEWAIHTPFVKFGNMVVRCIPRGAFSGITEDDMEQLNEGGFECEAHFFELIQLSSIGEDENLEEEVCMPVSKVEVEKVGVHVVYREAEKQTLSSSSSATTSKRKRDLDLNDNYYDAAAAGPSGSPRIDDQEDHLNNLNGKRLRSCSPSVQPSSFFDVWVPHAPLDSVALAPPNDPPSVLAATKVLPSLAFDSALTLFVTPYGSPSREGTSAFETIARGSSLQVPANVLDLNLSDFHFDSDTFGLSPHQTAFSGSSFLPEVSPLCGSSYPIEIGEVPETNNFSAPAPPPISGKIPFLHYWVAPEFASVLQLVHSSYPETFASFACQCPLIQTALLESFGTILYSLDQQRLCDLNEKVVETAYQGISDMECYRVNLSWLRRRLDIASNASRRVEFLSMLGSYQTSIDETKATLRELEARYAQALAVLEEHSAACPPDVDVTCSFFEGIFRRD</sequence>
<dbReference type="GO" id="GO:0006952">
    <property type="term" value="P:defense response"/>
    <property type="evidence" value="ECO:0007669"/>
    <property type="project" value="UniProtKB-ARBA"/>
</dbReference>
<dbReference type="EMBL" id="SDRB02013588">
    <property type="protein sequence ID" value="THF94583.1"/>
    <property type="molecule type" value="Genomic_DNA"/>
</dbReference>
<dbReference type="InterPro" id="IPR014876">
    <property type="entry name" value="DEK_C"/>
</dbReference>
<evidence type="ECO:0000256" key="2">
    <source>
        <dbReference type="ARBA" id="ARBA00022737"/>
    </source>
</evidence>
<protein>
    <submittedName>
        <fullName evidence="7">Uncharacterized protein</fullName>
    </submittedName>
</protein>
<keyword evidence="1" id="KW-0433">Leucine-rich repeat</keyword>
<dbReference type="InterPro" id="IPR011545">
    <property type="entry name" value="DEAD/DEAH_box_helicase_dom"/>
</dbReference>
<keyword evidence="8" id="KW-1185">Reference proteome</keyword>
<feature type="coiled-coil region" evidence="3">
    <location>
        <begin position="1494"/>
        <end position="1528"/>
    </location>
</feature>
<dbReference type="Pfam" id="PF00560">
    <property type="entry name" value="LRR_1"/>
    <property type="match status" value="1"/>
</dbReference>
<keyword evidence="2" id="KW-0677">Repeat</keyword>
<dbReference type="Pfam" id="PF20160">
    <property type="entry name" value="C-JID"/>
    <property type="match status" value="1"/>
</dbReference>
<evidence type="ECO:0000256" key="3">
    <source>
        <dbReference type="SAM" id="Coils"/>
    </source>
</evidence>
<keyword evidence="3" id="KW-0175">Coiled coil</keyword>
<dbReference type="STRING" id="542762.A0A4S4CYR0"/>
<comment type="caution">
    <text evidence="7">The sequence shown here is derived from an EMBL/GenBank/DDBJ whole genome shotgun (WGS) entry which is preliminary data.</text>
</comment>
<dbReference type="PANTHER" id="PTHR45752">
    <property type="entry name" value="LEUCINE-RICH REPEAT-CONTAINING"/>
    <property type="match status" value="1"/>
</dbReference>
<dbReference type="SUPFAM" id="SSF52540">
    <property type="entry name" value="P-loop containing nucleoside triphosphate hydrolases"/>
    <property type="match status" value="1"/>
</dbReference>
<dbReference type="InterPro" id="IPR001611">
    <property type="entry name" value="Leu-rich_rpt"/>
</dbReference>
<dbReference type="GO" id="GO:0051707">
    <property type="term" value="P:response to other organism"/>
    <property type="evidence" value="ECO:0007669"/>
    <property type="project" value="UniProtKB-ARBA"/>
</dbReference>
<evidence type="ECO:0000313" key="8">
    <source>
        <dbReference type="Proteomes" id="UP000306102"/>
    </source>
</evidence>
<dbReference type="Proteomes" id="UP000306102">
    <property type="component" value="Unassembled WGS sequence"/>
</dbReference>
<evidence type="ECO:0000256" key="1">
    <source>
        <dbReference type="ARBA" id="ARBA00022614"/>
    </source>
</evidence>
<proteinExistence type="predicted"/>
<dbReference type="Pfam" id="PF08766">
    <property type="entry name" value="DEK_C"/>
    <property type="match status" value="1"/>
</dbReference>
<dbReference type="Gene3D" id="3.40.50.300">
    <property type="entry name" value="P-loop containing nucleotide triphosphate hydrolases"/>
    <property type="match status" value="1"/>
</dbReference>
<dbReference type="InterPro" id="IPR050715">
    <property type="entry name" value="LRR-SigEffector_domain"/>
</dbReference>
<dbReference type="GO" id="GO:0005524">
    <property type="term" value="F:ATP binding"/>
    <property type="evidence" value="ECO:0007669"/>
    <property type="project" value="InterPro"/>
</dbReference>
<organism evidence="7 8">
    <name type="scientific">Camellia sinensis var. sinensis</name>
    <name type="common">China tea</name>
    <dbReference type="NCBI Taxonomy" id="542762"/>
    <lineage>
        <taxon>Eukaryota</taxon>
        <taxon>Viridiplantae</taxon>
        <taxon>Streptophyta</taxon>
        <taxon>Embryophyta</taxon>
        <taxon>Tracheophyta</taxon>
        <taxon>Spermatophyta</taxon>
        <taxon>Magnoliopsida</taxon>
        <taxon>eudicotyledons</taxon>
        <taxon>Gunneridae</taxon>
        <taxon>Pentapetalae</taxon>
        <taxon>asterids</taxon>
        <taxon>Ericales</taxon>
        <taxon>Theaceae</taxon>
        <taxon>Camellia</taxon>
    </lineage>
</organism>
<dbReference type="SUPFAM" id="SSF109715">
    <property type="entry name" value="DEK C-terminal domain"/>
    <property type="match status" value="1"/>
</dbReference>
<dbReference type="InterPro" id="IPR003591">
    <property type="entry name" value="Leu-rich_rpt_typical-subtyp"/>
</dbReference>
<evidence type="ECO:0000256" key="4">
    <source>
        <dbReference type="SAM" id="MobiDB-lite"/>
    </source>
</evidence>
<accession>A0A4S4CYR0</accession>
<dbReference type="PANTHER" id="PTHR45752:SF171">
    <property type="entry name" value="TMV RESISTANCE PROTEIN N-LIKE"/>
    <property type="match status" value="1"/>
</dbReference>
<dbReference type="PROSITE" id="PS51998">
    <property type="entry name" value="DEK_C"/>
    <property type="match status" value="1"/>
</dbReference>